<evidence type="ECO:0000256" key="4">
    <source>
        <dbReference type="ARBA" id="ARBA00022679"/>
    </source>
</evidence>
<dbReference type="SUPFAM" id="SSF53335">
    <property type="entry name" value="S-adenosyl-L-methionine-dependent methyltransferases"/>
    <property type="match status" value="1"/>
</dbReference>
<proteinExistence type="inferred from homology"/>
<gene>
    <name evidence="9" type="ORF">TrLO_g4637</name>
</gene>
<accession>A0A9W7CP46</accession>
<evidence type="ECO:0000256" key="7">
    <source>
        <dbReference type="RuleBase" id="RU364114"/>
    </source>
</evidence>
<organism evidence="9 10">
    <name type="scientific">Triparma laevis f. longispina</name>
    <dbReference type="NCBI Taxonomy" id="1714387"/>
    <lineage>
        <taxon>Eukaryota</taxon>
        <taxon>Sar</taxon>
        <taxon>Stramenopiles</taxon>
        <taxon>Ochrophyta</taxon>
        <taxon>Bolidophyceae</taxon>
        <taxon>Parmales</taxon>
        <taxon>Triparmaceae</taxon>
        <taxon>Triparma</taxon>
    </lineage>
</organism>
<dbReference type="Proteomes" id="UP001165122">
    <property type="component" value="Unassembled WGS sequence"/>
</dbReference>
<dbReference type="InterPro" id="IPR003788">
    <property type="entry name" value="NDUFAF7"/>
</dbReference>
<dbReference type="Pfam" id="PF02636">
    <property type="entry name" value="Methyltransf_28"/>
    <property type="match status" value="1"/>
</dbReference>
<evidence type="ECO:0000256" key="8">
    <source>
        <dbReference type="SAM" id="MobiDB-lite"/>
    </source>
</evidence>
<feature type="compositionally biased region" description="Basic residues" evidence="8">
    <location>
        <begin position="1"/>
        <end position="11"/>
    </location>
</feature>
<feature type="region of interest" description="Disordered" evidence="8">
    <location>
        <begin position="1"/>
        <end position="40"/>
    </location>
</feature>
<dbReference type="GO" id="GO:0035243">
    <property type="term" value="F:protein-arginine omega-N symmetric methyltransferase activity"/>
    <property type="evidence" value="ECO:0007669"/>
    <property type="project" value="UniProtKB-EC"/>
</dbReference>
<evidence type="ECO:0000313" key="10">
    <source>
        <dbReference type="Proteomes" id="UP001165122"/>
    </source>
</evidence>
<evidence type="ECO:0000256" key="5">
    <source>
        <dbReference type="ARBA" id="ARBA00023128"/>
    </source>
</evidence>
<dbReference type="EC" id="2.1.1.320" evidence="7"/>
<keyword evidence="4 7" id="KW-0808">Transferase</keyword>
<evidence type="ECO:0000256" key="3">
    <source>
        <dbReference type="ARBA" id="ARBA00022603"/>
    </source>
</evidence>
<evidence type="ECO:0000313" key="9">
    <source>
        <dbReference type="EMBL" id="GMI08399.1"/>
    </source>
</evidence>
<dbReference type="PANTHER" id="PTHR12049">
    <property type="entry name" value="PROTEIN ARGININE METHYLTRANSFERASE NDUFAF7, MITOCHONDRIAL"/>
    <property type="match status" value="1"/>
</dbReference>
<feature type="compositionally biased region" description="Low complexity" evidence="8">
    <location>
        <begin position="12"/>
        <end position="35"/>
    </location>
</feature>
<dbReference type="OrthoDB" id="438553at2759"/>
<evidence type="ECO:0000256" key="1">
    <source>
        <dbReference type="ARBA" id="ARBA00004173"/>
    </source>
</evidence>
<comment type="subcellular location">
    <subcellularLocation>
        <location evidence="1 7">Mitochondrion</location>
    </subcellularLocation>
</comment>
<dbReference type="Gene3D" id="3.40.50.12710">
    <property type="match status" value="1"/>
</dbReference>
<reference evidence="10" key="1">
    <citation type="journal article" date="2023" name="Commun. Biol.">
        <title>Genome analysis of Parmales, the sister group of diatoms, reveals the evolutionary specialization of diatoms from phago-mixotrophs to photoautotrophs.</title>
        <authorList>
            <person name="Ban H."/>
            <person name="Sato S."/>
            <person name="Yoshikawa S."/>
            <person name="Yamada K."/>
            <person name="Nakamura Y."/>
            <person name="Ichinomiya M."/>
            <person name="Sato N."/>
            <person name="Blanc-Mathieu R."/>
            <person name="Endo H."/>
            <person name="Kuwata A."/>
            <person name="Ogata H."/>
        </authorList>
    </citation>
    <scope>NUCLEOTIDE SEQUENCE [LARGE SCALE GENOMIC DNA]</scope>
    <source>
        <strain evidence="10">NIES 3700</strain>
    </source>
</reference>
<comment type="function">
    <text evidence="7">Arginine methyltransferase involved in the assembly or stability of mitochondrial NADH:ubiquinone oxidoreductase complex (complex I).</text>
</comment>
<evidence type="ECO:0000256" key="2">
    <source>
        <dbReference type="ARBA" id="ARBA00005891"/>
    </source>
</evidence>
<comment type="similarity">
    <text evidence="2 7">Belongs to the NDUFAF7 family.</text>
</comment>
<keyword evidence="5 7" id="KW-0496">Mitochondrion</keyword>
<dbReference type="InterPro" id="IPR038375">
    <property type="entry name" value="NDUFAF7_sf"/>
</dbReference>
<dbReference type="PANTHER" id="PTHR12049:SF7">
    <property type="entry name" value="PROTEIN ARGININE METHYLTRANSFERASE NDUFAF7, MITOCHONDRIAL"/>
    <property type="match status" value="1"/>
</dbReference>
<dbReference type="InterPro" id="IPR029063">
    <property type="entry name" value="SAM-dependent_MTases_sf"/>
</dbReference>
<sequence length="469" mass="52003">MLSRVVARRGPRSTLLRLLSTTPPGASSPPSSVSVVPPPQTINAPPVHTFSTPLESALHTQIKTLGPLPLSTYTSLCMTHPTFGYYTTSNPLMGLDNKGDFVTSPGLSQAFGETLAAWVCYNLKEFRYVEYGPGDGTLCKDFLRTMDMLNRRPLECYLIDESPVLIEEQIKTLSVKIDDYKHDVKDIPSNMVVKTGLVEDGRTRVTWLKDLPPVNANKPEFIMCHEFLDALPAHVFQFKGGRWRERMVDINWEGGHVEEEEGGKNDQAFKGVKKQELTEISKSSNLRLVLSQTPTPALKTLLKTDSKGISTAVPGRENAVIEIQPEALSLIQGFSDRVNLNKGLTMIIDYVGKGDTTRAFSKHAQVDILERPGECDITCSCDYDQYSKEVSAKNAVSWRRPQGEFLVECGMGNRVHSLIEADETSVEEANKIFVGFEKIVEEMKTFEVMVIGGESNIKGVKRGTPIGFL</sequence>
<comment type="catalytic activity">
    <reaction evidence="6 7">
        <text>L-arginyl-[protein] + 2 S-adenosyl-L-methionine = N(omega),N(omega)'-dimethyl-L-arginyl-[protein] + 2 S-adenosyl-L-homocysteine + 2 H(+)</text>
        <dbReference type="Rhea" id="RHEA:48108"/>
        <dbReference type="Rhea" id="RHEA-COMP:10532"/>
        <dbReference type="Rhea" id="RHEA-COMP:11992"/>
        <dbReference type="ChEBI" id="CHEBI:15378"/>
        <dbReference type="ChEBI" id="CHEBI:29965"/>
        <dbReference type="ChEBI" id="CHEBI:57856"/>
        <dbReference type="ChEBI" id="CHEBI:59789"/>
        <dbReference type="ChEBI" id="CHEBI:88221"/>
        <dbReference type="EC" id="2.1.1.320"/>
    </reaction>
</comment>
<dbReference type="GO" id="GO:0005739">
    <property type="term" value="C:mitochondrion"/>
    <property type="evidence" value="ECO:0007669"/>
    <property type="project" value="UniProtKB-SubCell"/>
</dbReference>
<dbReference type="AlphaFoldDB" id="A0A9W7CP46"/>
<keyword evidence="3 7" id="KW-0489">Methyltransferase</keyword>
<comment type="caution">
    <text evidence="9">The sequence shown here is derived from an EMBL/GenBank/DDBJ whole genome shotgun (WGS) entry which is preliminary data.</text>
</comment>
<dbReference type="GO" id="GO:0032259">
    <property type="term" value="P:methylation"/>
    <property type="evidence" value="ECO:0007669"/>
    <property type="project" value="UniProtKB-KW"/>
</dbReference>
<name>A0A9W7CP46_9STRA</name>
<evidence type="ECO:0000256" key="6">
    <source>
        <dbReference type="ARBA" id="ARBA00048612"/>
    </source>
</evidence>
<keyword evidence="10" id="KW-1185">Reference proteome</keyword>
<dbReference type="EMBL" id="BRXW01000123">
    <property type="protein sequence ID" value="GMI08399.1"/>
    <property type="molecule type" value="Genomic_DNA"/>
</dbReference>
<protein>
    <recommendedName>
        <fullName evidence="7">Protein arginine methyltransferase NDUFAF7</fullName>
        <ecNumber evidence="7">2.1.1.320</ecNumber>
    </recommendedName>
</protein>